<evidence type="ECO:0000256" key="6">
    <source>
        <dbReference type="SAM" id="MobiDB-lite"/>
    </source>
</evidence>
<dbReference type="GO" id="GO:0001503">
    <property type="term" value="P:ossification"/>
    <property type="evidence" value="ECO:0007669"/>
    <property type="project" value="TreeGrafter"/>
</dbReference>
<dbReference type="SUPFAM" id="SSF55797">
    <property type="entry name" value="PR-1-like"/>
    <property type="match status" value="1"/>
</dbReference>
<dbReference type="Pfam" id="PF00059">
    <property type="entry name" value="Lectin_C"/>
    <property type="match status" value="1"/>
</dbReference>
<dbReference type="PROSITE" id="PS50041">
    <property type="entry name" value="C_TYPE_LECTIN_2"/>
    <property type="match status" value="1"/>
</dbReference>
<keyword evidence="5" id="KW-1015">Disulfide bond</keyword>
<dbReference type="RefSeq" id="XP_032820905.1">
    <property type="nucleotide sequence ID" value="XM_032965014.1"/>
</dbReference>
<dbReference type="InterPro" id="IPR001304">
    <property type="entry name" value="C-type_lectin-like"/>
</dbReference>
<dbReference type="PANTHER" id="PTHR22799">
    <property type="entry name" value="TETRANECTIN-RELATED"/>
    <property type="match status" value="1"/>
</dbReference>
<organism evidence="9 10">
    <name type="scientific">Petromyzon marinus</name>
    <name type="common">Sea lamprey</name>
    <dbReference type="NCBI Taxonomy" id="7757"/>
    <lineage>
        <taxon>Eukaryota</taxon>
        <taxon>Metazoa</taxon>
        <taxon>Chordata</taxon>
        <taxon>Craniata</taxon>
        <taxon>Vertebrata</taxon>
        <taxon>Cyclostomata</taxon>
        <taxon>Hyperoartia</taxon>
        <taxon>Petromyzontiformes</taxon>
        <taxon>Petromyzontidae</taxon>
        <taxon>Petromyzon</taxon>
    </lineage>
</organism>
<dbReference type="InterPro" id="IPR016186">
    <property type="entry name" value="C-type_lectin-like/link_sf"/>
</dbReference>
<dbReference type="PRINTS" id="PR00837">
    <property type="entry name" value="V5TPXLIKE"/>
</dbReference>
<dbReference type="GO" id="GO:0030246">
    <property type="term" value="F:carbohydrate binding"/>
    <property type="evidence" value="ECO:0007669"/>
    <property type="project" value="UniProtKB-KW"/>
</dbReference>
<keyword evidence="4" id="KW-0430">Lectin</keyword>
<evidence type="ECO:0000313" key="9">
    <source>
        <dbReference type="Proteomes" id="UP001318040"/>
    </source>
</evidence>
<gene>
    <name evidence="10" type="primary">LOC116948392</name>
</gene>
<dbReference type="InterPro" id="IPR000742">
    <property type="entry name" value="EGF"/>
</dbReference>
<sequence length="469" mass="51696">MSRRRGLSLLLLLMLLMMTVSAHAISVALTNLKRDSQLLVIKNKTPAGSVSKEAFALESLHNKLRATVQPSAANMEKMEWDDSLAQVAHEWAAVACENPRAAEGTSAEIPEKPGIQGTGAGGRGGGQRRLGVNLHRAPHGATSFASVLASWFSEGQNYDYARPGCAHNRTCRHYTQMVWASASRVGCAKRWCRDPGSRVEAFACVYLPGGNWLLDGKTIAPYKAGDWCSLCTSVKSGCFKHQGAGGLCEVPQNRCRMNCGRHGHLDSASCRCSCASGFSGKYCQVKCAYPCVHGRYREEECSCVCNLGYGGLTCAERAEFPYHSCSLRVEDECLSVSVDRETFYTARNQCQGRGGTLAQIESQREQDLLSFYLLRATDSNDVTGLEPESNSFWIGLTYKVSKGVFRWDDGRAVNFSSFALGQPDSHGFGNCVVMHAESGFNWNDRPCRSRNRFICQFGKKHRIHWSYKP</sequence>
<proteinExistence type="predicted"/>
<dbReference type="AlphaFoldDB" id="A0AAJ7TPZ1"/>
<dbReference type="InterPro" id="IPR014044">
    <property type="entry name" value="CAP_dom"/>
</dbReference>
<dbReference type="Gene3D" id="3.10.100.10">
    <property type="entry name" value="Mannose-Binding Protein A, subunit A"/>
    <property type="match status" value="1"/>
</dbReference>
<dbReference type="CDD" id="cd00037">
    <property type="entry name" value="CLECT"/>
    <property type="match status" value="1"/>
</dbReference>
<dbReference type="SUPFAM" id="SSF56436">
    <property type="entry name" value="C-type lectin-like"/>
    <property type="match status" value="1"/>
</dbReference>
<keyword evidence="9" id="KW-1185">Reference proteome</keyword>
<keyword evidence="3 7" id="KW-0732">Signal</keyword>
<feature type="domain" description="C-type lectin" evidence="8">
    <location>
        <begin position="329"/>
        <end position="456"/>
    </location>
</feature>
<feature type="region of interest" description="Disordered" evidence="6">
    <location>
        <begin position="103"/>
        <end position="128"/>
    </location>
</feature>
<dbReference type="GO" id="GO:0005615">
    <property type="term" value="C:extracellular space"/>
    <property type="evidence" value="ECO:0007669"/>
    <property type="project" value="TreeGrafter"/>
</dbReference>
<dbReference type="InterPro" id="IPR035940">
    <property type="entry name" value="CAP_sf"/>
</dbReference>
<evidence type="ECO:0000313" key="10">
    <source>
        <dbReference type="RefSeq" id="XP_032820905.1"/>
    </source>
</evidence>
<evidence type="ECO:0000256" key="1">
    <source>
        <dbReference type="ARBA" id="ARBA00004613"/>
    </source>
</evidence>
<dbReference type="InterPro" id="IPR018378">
    <property type="entry name" value="C-type_lectin_CS"/>
</dbReference>
<comment type="subcellular location">
    <subcellularLocation>
        <location evidence="1">Secreted</location>
    </subcellularLocation>
</comment>
<dbReference type="SMART" id="SM00034">
    <property type="entry name" value="CLECT"/>
    <property type="match status" value="1"/>
</dbReference>
<dbReference type="Gene3D" id="3.40.33.10">
    <property type="entry name" value="CAP"/>
    <property type="match status" value="1"/>
</dbReference>
<dbReference type="InterPro" id="IPR001283">
    <property type="entry name" value="CRISP-related"/>
</dbReference>
<evidence type="ECO:0000256" key="7">
    <source>
        <dbReference type="SAM" id="SignalP"/>
    </source>
</evidence>
<feature type="chain" id="PRO_5042552127" evidence="7">
    <location>
        <begin position="25"/>
        <end position="469"/>
    </location>
</feature>
<feature type="compositionally biased region" description="Gly residues" evidence="6">
    <location>
        <begin position="116"/>
        <end position="128"/>
    </location>
</feature>
<dbReference type="Pfam" id="PF00188">
    <property type="entry name" value="CAP"/>
    <property type="match status" value="1"/>
</dbReference>
<dbReference type="GO" id="GO:0008083">
    <property type="term" value="F:growth factor activity"/>
    <property type="evidence" value="ECO:0007669"/>
    <property type="project" value="TreeGrafter"/>
</dbReference>
<dbReference type="KEGG" id="pmrn:116948392"/>
<evidence type="ECO:0000256" key="4">
    <source>
        <dbReference type="ARBA" id="ARBA00022734"/>
    </source>
</evidence>
<dbReference type="Proteomes" id="UP001318040">
    <property type="component" value="Chromosome 33"/>
</dbReference>
<keyword evidence="2" id="KW-0964">Secreted</keyword>
<dbReference type="InterPro" id="IPR016187">
    <property type="entry name" value="CTDL_fold"/>
</dbReference>
<evidence type="ECO:0000256" key="2">
    <source>
        <dbReference type="ARBA" id="ARBA00022525"/>
    </source>
</evidence>
<name>A0AAJ7TPZ1_PETMA</name>
<dbReference type="CDD" id="cd05380">
    <property type="entry name" value="CAP_euk"/>
    <property type="match status" value="1"/>
</dbReference>
<dbReference type="PROSITE" id="PS00022">
    <property type="entry name" value="EGF_1"/>
    <property type="match status" value="1"/>
</dbReference>
<dbReference type="PROSITE" id="PS00615">
    <property type="entry name" value="C_TYPE_LECTIN_1"/>
    <property type="match status" value="1"/>
</dbReference>
<feature type="signal peptide" evidence="7">
    <location>
        <begin position="1"/>
        <end position="24"/>
    </location>
</feature>
<protein>
    <submittedName>
        <fullName evidence="10">C-type lectin domain family 18 member A-like isoform X1</fullName>
    </submittedName>
</protein>
<evidence type="ECO:0000256" key="3">
    <source>
        <dbReference type="ARBA" id="ARBA00022729"/>
    </source>
</evidence>
<dbReference type="SMART" id="SM00198">
    <property type="entry name" value="SCP"/>
    <property type="match status" value="1"/>
</dbReference>
<accession>A0AAJ7TPZ1</accession>
<dbReference type="InterPro" id="IPR051663">
    <property type="entry name" value="CLec_Tetranectin-domain"/>
</dbReference>
<evidence type="ECO:0000259" key="8">
    <source>
        <dbReference type="PROSITE" id="PS50041"/>
    </source>
</evidence>
<evidence type="ECO:0000256" key="5">
    <source>
        <dbReference type="ARBA" id="ARBA00023157"/>
    </source>
</evidence>
<reference evidence="10" key="1">
    <citation type="submission" date="2025-08" db="UniProtKB">
        <authorList>
            <consortium name="RefSeq"/>
        </authorList>
    </citation>
    <scope>IDENTIFICATION</scope>
    <source>
        <tissue evidence="10">Sperm</tissue>
    </source>
</reference>
<dbReference type="PANTHER" id="PTHR22799:SF1">
    <property type="entry name" value="C-TYPE LECTIN DOMAIN FAMILY 11 MEMBER A"/>
    <property type="match status" value="1"/>
</dbReference>